<accession>A0A0A6UQL2</accession>
<comment type="caution">
    <text evidence="3">The sequence shown here is derived from an EMBL/GenBank/DDBJ whole genome shotgun (WGS) entry which is preliminary data.</text>
</comment>
<dbReference type="EMBL" id="JRTT01000016">
    <property type="protein sequence ID" value="KHD76674.1"/>
    <property type="molecule type" value="Genomic_DNA"/>
</dbReference>
<dbReference type="Pfam" id="PF19873">
    <property type="entry name" value="DUF6346"/>
    <property type="match status" value="1"/>
</dbReference>
<feature type="region of interest" description="Disordered" evidence="1">
    <location>
        <begin position="30"/>
        <end position="50"/>
    </location>
</feature>
<dbReference type="STRING" id="1869.MB27_15395"/>
<evidence type="ECO:0000256" key="2">
    <source>
        <dbReference type="SAM" id="Phobius"/>
    </source>
</evidence>
<name>A0A0A6UQL2_ACTUT</name>
<protein>
    <submittedName>
        <fullName evidence="3">Uncharacterized protein</fullName>
    </submittedName>
</protein>
<organism evidence="3 4">
    <name type="scientific">Actinoplanes utahensis</name>
    <dbReference type="NCBI Taxonomy" id="1869"/>
    <lineage>
        <taxon>Bacteria</taxon>
        <taxon>Bacillati</taxon>
        <taxon>Actinomycetota</taxon>
        <taxon>Actinomycetes</taxon>
        <taxon>Micromonosporales</taxon>
        <taxon>Micromonosporaceae</taxon>
        <taxon>Actinoplanes</taxon>
    </lineage>
</organism>
<reference evidence="3 4" key="1">
    <citation type="submission" date="2014-10" db="EMBL/GenBank/DDBJ databases">
        <title>Draft genome sequence of Actinoplanes utahensis NRRL 12052.</title>
        <authorList>
            <person name="Velasco-Bucheli B."/>
            <person name="del Cerro C."/>
            <person name="Hormigo D."/>
            <person name="Garcia J.L."/>
            <person name="Acebal C."/>
            <person name="Arroyo M."/>
            <person name="de la Mata I."/>
        </authorList>
    </citation>
    <scope>NUCLEOTIDE SEQUENCE [LARGE SCALE GENOMIC DNA]</scope>
    <source>
        <strain evidence="3 4">NRRL 12052</strain>
    </source>
</reference>
<gene>
    <name evidence="3" type="ORF">MB27_15395</name>
</gene>
<feature type="transmembrane region" description="Helical" evidence="2">
    <location>
        <begin position="59"/>
        <end position="80"/>
    </location>
</feature>
<keyword evidence="2" id="KW-0472">Membrane</keyword>
<keyword evidence="2" id="KW-1133">Transmembrane helix</keyword>
<evidence type="ECO:0000313" key="3">
    <source>
        <dbReference type="EMBL" id="KHD76674.1"/>
    </source>
</evidence>
<dbReference type="OrthoDB" id="3629791at2"/>
<feature type="transmembrane region" description="Helical" evidence="2">
    <location>
        <begin position="171"/>
        <end position="198"/>
    </location>
</feature>
<dbReference type="AlphaFoldDB" id="A0A0A6UQL2"/>
<dbReference type="InterPro" id="IPR045927">
    <property type="entry name" value="DUF6346"/>
</dbReference>
<keyword evidence="2" id="KW-0812">Transmembrane</keyword>
<sequence length="201" mass="22040">MGDSAERKAKQRAAVEAVKAKIEAARAEIEHEQAEMEASAPDPETSVVDRRKGSTLRDVTVLALILVLSFLVMGSGFTLLRSAGRDFSASERLGWASVTACAEHGPISTKGFGYWGTCRIVIRWDDGTTDRLVNDADFSDADIGREIRIGYVGEHRYQLELAREDAPYRPWLTWIGVVVALVGGIPLFIIGVLITLALPRR</sequence>
<keyword evidence="4" id="KW-1185">Reference proteome</keyword>
<evidence type="ECO:0000256" key="1">
    <source>
        <dbReference type="SAM" id="MobiDB-lite"/>
    </source>
</evidence>
<proteinExistence type="predicted"/>
<dbReference type="RefSeq" id="WP_043525209.1">
    <property type="nucleotide sequence ID" value="NZ_BAABKU010000018.1"/>
</dbReference>
<dbReference type="eggNOG" id="ENOG5030WHE">
    <property type="taxonomic scope" value="Bacteria"/>
</dbReference>
<evidence type="ECO:0000313" key="4">
    <source>
        <dbReference type="Proteomes" id="UP000054537"/>
    </source>
</evidence>
<dbReference type="Proteomes" id="UP000054537">
    <property type="component" value="Unassembled WGS sequence"/>
</dbReference>